<comment type="caution">
    <text evidence="1">The sequence shown here is derived from an EMBL/GenBank/DDBJ whole genome shotgun (WGS) entry which is preliminary data.</text>
</comment>
<reference evidence="1" key="1">
    <citation type="submission" date="2023-04" db="EMBL/GenBank/DDBJ databases">
        <title>A chromosome-level genome assembly of the parasitoid wasp Eretmocerus hayati.</title>
        <authorList>
            <person name="Zhong Y."/>
            <person name="Liu S."/>
            <person name="Liu Y."/>
        </authorList>
    </citation>
    <scope>NUCLEOTIDE SEQUENCE</scope>
    <source>
        <strain evidence="1">ZJU_SS_LIU_2023</strain>
    </source>
</reference>
<name>A0ACC2NKQ8_9HYME</name>
<proteinExistence type="predicted"/>
<sequence>MSSVKRTLEDSTNIIDITPYKPRLFVKAKVTAKTSLKEWVNNAKNSLMFSCQLLDNTGEIRMTFFAEEASKFFETVQIGKMYEIRYFKVKTAVKQYNDLNHPYELNAVKNTTFDIDNATPPKSIKLTMDFETLQSISQLQEPCCKDIIAIIKSFDDIKETYSSIKNVTYKKRDIELIDSSETLITLTLWGDHSSDFQSKVGDVIVIKRAKVTIYQGIIKLSSTNSSIINYDYHGKERKK</sequence>
<evidence type="ECO:0000313" key="2">
    <source>
        <dbReference type="Proteomes" id="UP001239111"/>
    </source>
</evidence>
<accession>A0ACC2NKQ8</accession>
<dbReference type="EMBL" id="CM056743">
    <property type="protein sequence ID" value="KAJ8671488.1"/>
    <property type="molecule type" value="Genomic_DNA"/>
</dbReference>
<evidence type="ECO:0000313" key="1">
    <source>
        <dbReference type="EMBL" id="KAJ8671488.1"/>
    </source>
</evidence>
<gene>
    <name evidence="1" type="ORF">QAD02_002747</name>
</gene>
<organism evidence="1 2">
    <name type="scientific">Eretmocerus hayati</name>
    <dbReference type="NCBI Taxonomy" id="131215"/>
    <lineage>
        <taxon>Eukaryota</taxon>
        <taxon>Metazoa</taxon>
        <taxon>Ecdysozoa</taxon>
        <taxon>Arthropoda</taxon>
        <taxon>Hexapoda</taxon>
        <taxon>Insecta</taxon>
        <taxon>Pterygota</taxon>
        <taxon>Neoptera</taxon>
        <taxon>Endopterygota</taxon>
        <taxon>Hymenoptera</taxon>
        <taxon>Apocrita</taxon>
        <taxon>Proctotrupomorpha</taxon>
        <taxon>Chalcidoidea</taxon>
        <taxon>Aphelinidae</taxon>
        <taxon>Aphelininae</taxon>
        <taxon>Eretmocerus</taxon>
    </lineage>
</organism>
<protein>
    <submittedName>
        <fullName evidence="1">Uncharacterized protein</fullName>
    </submittedName>
</protein>
<dbReference type="Proteomes" id="UP001239111">
    <property type="component" value="Chromosome 3"/>
</dbReference>
<keyword evidence="2" id="KW-1185">Reference proteome</keyword>